<evidence type="ECO:0000313" key="2">
    <source>
        <dbReference type="Proteomes" id="UP000034156"/>
    </source>
</evidence>
<dbReference type="EMBL" id="CP011451">
    <property type="protein sequence ID" value="AKH38488.1"/>
    <property type="molecule type" value="Genomic_DNA"/>
</dbReference>
<dbReference type="PATRIC" id="fig|44574.3.peg.3137"/>
<protein>
    <submittedName>
        <fullName evidence="1">Uncharacterized protein</fullName>
    </submittedName>
</protein>
<name>A0A0F7KH86_9PROT</name>
<keyword evidence="2" id="KW-1185">Reference proteome</keyword>
<reference evidence="1 2" key="2">
    <citation type="journal article" date="2016" name="Genome Announc.">
        <title>Genome Sequence of Nitrosomonas communis Strain Nm2, a Mesophilic Ammonia-Oxidizing Bacterium Isolated from Mediterranean Soil.</title>
        <authorList>
            <person name="Kozlowski J.A."/>
            <person name="Kits K.D."/>
            <person name="Stein L.Y."/>
        </authorList>
    </citation>
    <scope>NUCLEOTIDE SEQUENCE [LARGE SCALE GENOMIC DNA]</scope>
    <source>
        <strain evidence="1 2">Nm2</strain>
    </source>
</reference>
<proteinExistence type="predicted"/>
<evidence type="ECO:0000313" key="1">
    <source>
        <dbReference type="EMBL" id="AKH38488.1"/>
    </source>
</evidence>
<dbReference type="Proteomes" id="UP000034156">
    <property type="component" value="Chromosome"/>
</dbReference>
<accession>A0A0F7KH86</accession>
<dbReference type="AlphaFoldDB" id="A0A0F7KH86"/>
<sequence length="61" mass="6931">MGWMGCACQQRKISFLSSFSPKCAEKHISSQQILNRNPIYPLEKGSLANLRLFLMLVQYPG</sequence>
<reference evidence="2" key="1">
    <citation type="submission" date="2015-05" db="EMBL/GenBank/DDBJ databases">
        <title>Draft genome of Nitrosomonas communis strain Nm2.</title>
        <authorList>
            <person name="Kozlowski J.A."/>
            <person name="Kits K.D."/>
            <person name="Stein L.Y."/>
        </authorList>
    </citation>
    <scope>NUCLEOTIDE SEQUENCE [LARGE SCALE GENOMIC DNA]</scope>
    <source>
        <strain evidence="2">Nm2</strain>
    </source>
</reference>
<organism evidence="1 2">
    <name type="scientific">Nitrosomonas communis</name>
    <dbReference type="NCBI Taxonomy" id="44574"/>
    <lineage>
        <taxon>Bacteria</taxon>
        <taxon>Pseudomonadati</taxon>
        <taxon>Pseudomonadota</taxon>
        <taxon>Betaproteobacteria</taxon>
        <taxon>Nitrosomonadales</taxon>
        <taxon>Nitrosomonadaceae</taxon>
        <taxon>Nitrosomonas</taxon>
    </lineage>
</organism>
<gene>
    <name evidence="1" type="ORF">AAW31_12905</name>
</gene>
<dbReference type="KEGG" id="nco:AAW31_12905"/>